<organism evidence="2 3">
    <name type="scientific">Sorangium cellulosum</name>
    <name type="common">Polyangium cellulosum</name>
    <dbReference type="NCBI Taxonomy" id="56"/>
    <lineage>
        <taxon>Bacteria</taxon>
        <taxon>Pseudomonadati</taxon>
        <taxon>Myxococcota</taxon>
        <taxon>Polyangia</taxon>
        <taxon>Polyangiales</taxon>
        <taxon>Polyangiaceae</taxon>
        <taxon>Sorangium</taxon>
    </lineage>
</organism>
<feature type="signal peptide" evidence="1">
    <location>
        <begin position="1"/>
        <end position="23"/>
    </location>
</feature>
<dbReference type="EMBL" id="CP012673">
    <property type="protein sequence ID" value="AUX44936.1"/>
    <property type="molecule type" value="Genomic_DNA"/>
</dbReference>
<keyword evidence="1" id="KW-0732">Signal</keyword>
<protein>
    <submittedName>
        <fullName evidence="2">DNA-binding protein</fullName>
    </submittedName>
</protein>
<evidence type="ECO:0000313" key="3">
    <source>
        <dbReference type="Proteomes" id="UP000238348"/>
    </source>
</evidence>
<gene>
    <name evidence="2" type="ORF">SOCE26_064060</name>
</gene>
<accession>A0A2L0F081</accession>
<evidence type="ECO:0000313" key="2">
    <source>
        <dbReference type="EMBL" id="AUX44936.1"/>
    </source>
</evidence>
<dbReference type="AlphaFoldDB" id="A0A2L0F081"/>
<proteinExistence type="predicted"/>
<keyword evidence="2" id="KW-0238">DNA-binding</keyword>
<dbReference type="RefSeq" id="WP_159397481.1">
    <property type="nucleotide sequence ID" value="NZ_CP012673.1"/>
</dbReference>
<dbReference type="OrthoDB" id="9801679at2"/>
<evidence type="ECO:0000256" key="1">
    <source>
        <dbReference type="SAM" id="SignalP"/>
    </source>
</evidence>
<dbReference type="GO" id="GO:0003677">
    <property type="term" value="F:DNA binding"/>
    <property type="evidence" value="ECO:0007669"/>
    <property type="project" value="UniProtKB-KW"/>
</dbReference>
<reference evidence="2 3" key="1">
    <citation type="submission" date="2015-09" db="EMBL/GenBank/DDBJ databases">
        <title>Sorangium comparison.</title>
        <authorList>
            <person name="Zaburannyi N."/>
            <person name="Bunk B."/>
            <person name="Overmann J."/>
            <person name="Mueller R."/>
        </authorList>
    </citation>
    <scope>NUCLEOTIDE SEQUENCE [LARGE SCALE GENOMIC DNA]</scope>
    <source>
        <strain evidence="2 3">So ce26</strain>
    </source>
</reference>
<sequence>MRTLLRGAAAFIAVLITAGPLSAAGNSIRFARAQPEGTVVTVKGVVSVPSGAFAPNDQGFAIQRGRTGIYIHDALGGSYALGQEVVVTGAVANSFGEVLGVQPTDIAVSGSHPVHPAKPIDTGDVGEDSEGILVRIRGTVVDEVFDDGEYGYRFHVNDGSGEITVFVYAGTGIDVSGIALGDDVEITGFSGQFIDHYEVNPRVPSDIEER</sequence>
<feature type="chain" id="PRO_5014824026" evidence="1">
    <location>
        <begin position="24"/>
        <end position="210"/>
    </location>
</feature>
<name>A0A2L0F081_SORCE</name>
<dbReference type="Proteomes" id="UP000238348">
    <property type="component" value="Chromosome"/>
</dbReference>